<dbReference type="PROSITE" id="PS51669">
    <property type="entry name" value="4FE4S_MOW_BIS_MGD"/>
    <property type="match status" value="1"/>
</dbReference>
<dbReference type="InterPro" id="IPR009010">
    <property type="entry name" value="Asp_de-COase-like_dom_sf"/>
</dbReference>
<proteinExistence type="inferred from homology"/>
<dbReference type="Gene3D" id="2.20.25.90">
    <property type="entry name" value="ADC-like domains"/>
    <property type="match status" value="1"/>
</dbReference>
<dbReference type="Pfam" id="PF00384">
    <property type="entry name" value="Molybdopterin"/>
    <property type="match status" value="1"/>
</dbReference>
<dbReference type="PANTHER" id="PTHR43742:SF6">
    <property type="entry name" value="OXIDOREDUCTASE YYAE-RELATED"/>
    <property type="match status" value="1"/>
</dbReference>
<dbReference type="GO" id="GO:0046872">
    <property type="term" value="F:metal ion binding"/>
    <property type="evidence" value="ECO:0007669"/>
    <property type="project" value="UniProtKB-KW"/>
</dbReference>
<dbReference type="InterPro" id="IPR006656">
    <property type="entry name" value="Mopterin_OxRdtase"/>
</dbReference>
<dbReference type="Gene3D" id="2.40.40.20">
    <property type="match status" value="1"/>
</dbReference>
<dbReference type="Pfam" id="PF04879">
    <property type="entry name" value="Molybdop_Fe4S4"/>
    <property type="match status" value="1"/>
</dbReference>
<feature type="domain" description="4Fe-4S Mo/W bis-MGD-type" evidence="6">
    <location>
        <begin position="7"/>
        <end position="62"/>
    </location>
</feature>
<accession>A0A542EAB8</accession>
<evidence type="ECO:0000256" key="1">
    <source>
        <dbReference type="ARBA" id="ARBA00010312"/>
    </source>
</evidence>
<evidence type="ECO:0000256" key="3">
    <source>
        <dbReference type="ARBA" id="ARBA00023004"/>
    </source>
</evidence>
<dbReference type="GO" id="GO:0051536">
    <property type="term" value="F:iron-sulfur cluster binding"/>
    <property type="evidence" value="ECO:0007669"/>
    <property type="project" value="UniProtKB-KW"/>
</dbReference>
<dbReference type="CDD" id="cd02781">
    <property type="entry name" value="MopB_CT_Acetylene-hydratase"/>
    <property type="match status" value="1"/>
</dbReference>
<evidence type="ECO:0000313" key="7">
    <source>
        <dbReference type="EMBL" id="TQJ12278.1"/>
    </source>
</evidence>
<dbReference type="Gene3D" id="3.40.228.10">
    <property type="entry name" value="Dimethylsulfoxide Reductase, domain 2"/>
    <property type="match status" value="1"/>
</dbReference>
<dbReference type="AlphaFoldDB" id="A0A542EAB8"/>
<dbReference type="GO" id="GO:0043546">
    <property type="term" value="F:molybdopterin cofactor binding"/>
    <property type="evidence" value="ECO:0007669"/>
    <property type="project" value="InterPro"/>
</dbReference>
<evidence type="ECO:0000256" key="5">
    <source>
        <dbReference type="SAM" id="MobiDB-lite"/>
    </source>
</evidence>
<dbReference type="Gene3D" id="3.40.50.740">
    <property type="match status" value="2"/>
</dbReference>
<keyword evidence="4" id="KW-0411">Iron-sulfur</keyword>
<evidence type="ECO:0000259" key="6">
    <source>
        <dbReference type="PROSITE" id="PS51669"/>
    </source>
</evidence>
<dbReference type="InterPro" id="IPR050612">
    <property type="entry name" value="Prok_Mopterin_Oxidored"/>
</dbReference>
<dbReference type="SMART" id="SM00926">
    <property type="entry name" value="Molybdop_Fe4S4"/>
    <property type="match status" value="1"/>
</dbReference>
<dbReference type="PANTHER" id="PTHR43742">
    <property type="entry name" value="TRIMETHYLAMINE-N-OXIDE REDUCTASE"/>
    <property type="match status" value="1"/>
</dbReference>
<dbReference type="GO" id="GO:0016491">
    <property type="term" value="F:oxidoreductase activity"/>
    <property type="evidence" value="ECO:0007669"/>
    <property type="project" value="InterPro"/>
</dbReference>
<dbReference type="Pfam" id="PF01568">
    <property type="entry name" value="Molydop_binding"/>
    <property type="match status" value="1"/>
</dbReference>
<dbReference type="GO" id="GO:0018818">
    <property type="term" value="F:acetylene hydratase activity"/>
    <property type="evidence" value="ECO:0007669"/>
    <property type="project" value="InterPro"/>
</dbReference>
<comment type="similarity">
    <text evidence="1">Belongs to the prokaryotic molybdopterin-containing oxidoreductase family.</text>
</comment>
<dbReference type="RefSeq" id="WP_202878507.1">
    <property type="nucleotide sequence ID" value="NZ_BAAAKA010000005.1"/>
</dbReference>
<sequence>MGSSTGVRRIPTYCPLCVSKCGAIATVDDGRFVSLAPDPSHPTGQALCIKGKAAPELVNHPDRLLYPLRRTAPKGAADPGWQRIGWDEALDTIAARLTGVARDHGPQSVVFATASPSTSAMSDSIDWLNRLRQAFGSPNLAVYMELCAWGRIGAPVFTFGAAVPGTYMPDLANAGCILYWGYNPSVARLAHATATTAALRRGAKLVVVDPRRAGLASKADHWLRVLPGTDAALALAMIHVMLERGWYDDDFVRRWTNAPLLVRTDTGQLLRAAEDPNLYIAWDEGLGRPVTYEPSTGRYDADASHLALTGSYELPTPNGPVPCRPVFALLAEECARTTPQVAEQLTSVPAASIEAAARTLWESRPVAFYTWSGLEQHSNVTQTVRAIHILYALTGCLDVRGGNVAFTPVPANQPAPMAALGSARALGFTERPLGPAGFGYVTGSDLYAAALDGQVRALVTFGANLVMAHGDSARGRAALSAIDFVVHADLFLNPTADLADIVLPVASGFESEALRIGFETDQAAQSLVQLRTPVAPARGEARSDLQIMFALAARLGLGEQFFDGDVEEAFRYQLEPSGIKLEQLREDPAGVRVPLSTRYRKYRSGGFRTPTGKVELYSETLLAAGHPPLPAYLAPSAGAGAFPLTLTSAKSLWFCESQHRGIPGLRRSAPDPQVEIHPDTAGRRGIAAGDWVRISTPSGSVRARAKFNANLDPSVVCGQHGWWQPCPDLDLPGYPAAGPDSANLNLILPQQPADPISGSSPLRASPCEITPLSSAVTH</sequence>
<dbReference type="InterPro" id="IPR006657">
    <property type="entry name" value="MoPterin_dinucl-bd_dom"/>
</dbReference>
<dbReference type="InterPro" id="IPR037949">
    <property type="entry name" value="MopB_CT_Acetylene-hydratase"/>
</dbReference>
<keyword evidence="8" id="KW-1185">Reference proteome</keyword>
<dbReference type="SUPFAM" id="SSF53706">
    <property type="entry name" value="Formate dehydrogenase/DMSO reductase, domains 1-3"/>
    <property type="match status" value="1"/>
</dbReference>
<protein>
    <submittedName>
        <fullName evidence="7">Molybdopterin-dependent oxidoreductase iron-sulfur protein</fullName>
    </submittedName>
</protein>
<dbReference type="Proteomes" id="UP000316298">
    <property type="component" value="Unassembled WGS sequence"/>
</dbReference>
<dbReference type="EMBL" id="VFMM01000002">
    <property type="protein sequence ID" value="TQJ12278.1"/>
    <property type="molecule type" value="Genomic_DNA"/>
</dbReference>
<keyword evidence="3" id="KW-0408">Iron</keyword>
<evidence type="ECO:0000313" key="8">
    <source>
        <dbReference type="Proteomes" id="UP000316298"/>
    </source>
</evidence>
<evidence type="ECO:0000256" key="2">
    <source>
        <dbReference type="ARBA" id="ARBA00022723"/>
    </source>
</evidence>
<evidence type="ECO:0000256" key="4">
    <source>
        <dbReference type="ARBA" id="ARBA00023014"/>
    </source>
</evidence>
<comment type="caution">
    <text evidence="7">The sequence shown here is derived from an EMBL/GenBank/DDBJ whole genome shotgun (WGS) entry which is preliminary data.</text>
</comment>
<name>A0A542EAB8_9ACTN</name>
<feature type="region of interest" description="Disordered" evidence="5">
    <location>
        <begin position="749"/>
        <end position="778"/>
    </location>
</feature>
<dbReference type="SUPFAM" id="SSF50692">
    <property type="entry name" value="ADC-like"/>
    <property type="match status" value="1"/>
</dbReference>
<organism evidence="7 8">
    <name type="scientific">Kribbella jejuensis</name>
    <dbReference type="NCBI Taxonomy" id="236068"/>
    <lineage>
        <taxon>Bacteria</taxon>
        <taxon>Bacillati</taxon>
        <taxon>Actinomycetota</taxon>
        <taxon>Actinomycetes</taxon>
        <taxon>Propionibacteriales</taxon>
        <taxon>Kribbellaceae</taxon>
        <taxon>Kribbella</taxon>
    </lineage>
</organism>
<keyword evidence="2" id="KW-0479">Metal-binding</keyword>
<reference evidence="7 8" key="1">
    <citation type="submission" date="2019-06" db="EMBL/GenBank/DDBJ databases">
        <title>Sequencing the genomes of 1000 actinobacteria strains.</title>
        <authorList>
            <person name="Klenk H.-P."/>
        </authorList>
    </citation>
    <scope>NUCLEOTIDE SEQUENCE [LARGE SCALE GENOMIC DNA]</scope>
    <source>
        <strain evidence="7 8">DSM 17305</strain>
    </source>
</reference>
<gene>
    <name evidence="7" type="ORF">FB475_5217</name>
</gene>
<dbReference type="InterPro" id="IPR006963">
    <property type="entry name" value="Mopterin_OxRdtase_4Fe-4S_dom"/>
</dbReference>